<protein>
    <recommendedName>
        <fullName evidence="14">Ferric aerobactin receptor</fullName>
    </recommendedName>
</protein>
<evidence type="ECO:0000256" key="17">
    <source>
        <dbReference type="SAM" id="SignalP"/>
    </source>
</evidence>
<evidence type="ECO:0000256" key="2">
    <source>
        <dbReference type="ARBA" id="ARBA00009810"/>
    </source>
</evidence>
<dbReference type="InterPro" id="IPR010105">
    <property type="entry name" value="TonB_sidphr_rcpt"/>
</dbReference>
<name>A0A1H1X0V2_9GAMM</name>
<dbReference type="EMBL" id="LT629736">
    <property type="protein sequence ID" value="SDT02985.1"/>
    <property type="molecule type" value="Genomic_DNA"/>
</dbReference>
<evidence type="ECO:0000256" key="10">
    <source>
        <dbReference type="ARBA" id="ARBA00023077"/>
    </source>
</evidence>
<dbReference type="RefSeq" id="WP_231701483.1">
    <property type="nucleotide sequence ID" value="NZ_LT629736.1"/>
</dbReference>
<dbReference type="Proteomes" id="UP000243207">
    <property type="component" value="Chromosome I"/>
</dbReference>
<dbReference type="Gene3D" id="2.40.170.20">
    <property type="entry name" value="TonB-dependent receptor, beta-barrel domain"/>
    <property type="match status" value="1"/>
</dbReference>
<evidence type="ECO:0000313" key="21">
    <source>
        <dbReference type="Proteomes" id="UP000243207"/>
    </source>
</evidence>
<evidence type="ECO:0000256" key="8">
    <source>
        <dbReference type="ARBA" id="ARBA00023004"/>
    </source>
</evidence>
<evidence type="ECO:0000256" key="13">
    <source>
        <dbReference type="ARBA" id="ARBA00023237"/>
    </source>
</evidence>
<keyword evidence="5" id="KW-0410">Iron transport</keyword>
<dbReference type="InterPro" id="IPR012910">
    <property type="entry name" value="Plug_dom"/>
</dbReference>
<dbReference type="AlphaFoldDB" id="A0A1H1X0V2"/>
<dbReference type="GO" id="GO:0009279">
    <property type="term" value="C:cell outer membrane"/>
    <property type="evidence" value="ECO:0007669"/>
    <property type="project" value="UniProtKB-SubCell"/>
</dbReference>
<evidence type="ECO:0000256" key="11">
    <source>
        <dbReference type="ARBA" id="ARBA00023136"/>
    </source>
</evidence>
<dbReference type="Pfam" id="PF00593">
    <property type="entry name" value="TonB_dep_Rec_b-barrel"/>
    <property type="match status" value="1"/>
</dbReference>
<sequence length="730" mass="80236">MSPLRTPLMTAGFMLTSLAIAIPAQAVTTLDSTVVIGGRAATTISDIPGTAWVIESEQLHQQFRSGVTLKEALSQLVPGMDVASQGRTNYGQNMRGRGVLVMIDGVSLNSARNVSRQFDSIDPFNIERIEVLSGANAIYGGGATGGIINIVTKRGTSGDTRYELEAGVRSGFEDSDDRDIHAGAAVSGGGESWAGRLSLAGIDNGGSYDSDGEQVIFDITQTDLQYNRAIDLLGSLDFNLANGHVLRLNAQRYDSGFEGDKGVYFGPNLAALQPPFPDVVEIREGFESDLEPRTERTALSANYYVPDVFGHQLNLQTYFREEKLNFHPFPYVSRNYFSASEQDTTQAGFKAVLSRSVGDFAFNYGVDYEREKFEADQTLFDFPTAVNSGGLILDSTATVGRYPSFTTDGIAAFAQADWRATDRLLLTAGVRQQRYYLEVGDFVDANEQVRQALGLSSGADAIPGGENDYDTTLVNLGAVFTLQPGNQLWANVSQGYEIPDPGKYYGRGVYVTNGTYRELQESINVDEEPLKAIKSNQVELGWRMFRGNFDAQVAAYYLWSDESLSYNSSNLAVQVDDDKRRNYGLEGQLNYRLSDAWQVGTSAHYTRAELENDDGDWDKQAVTLASPSKVSAYIGWENAQNGVRLQSITSLDLEDEAGNELDGYTTLDLLTRHQLPVGELNFGIQNLLNRDYTTVWGQRSQLFYSSYAPANTFDYRGRGTTYSVSYNVAF</sequence>
<keyword evidence="11 15" id="KW-0472">Membrane</keyword>
<feature type="signal peptide" evidence="17">
    <location>
        <begin position="1"/>
        <end position="26"/>
    </location>
</feature>
<comment type="similarity">
    <text evidence="2 15 16">Belongs to the TonB-dependent receptor family.</text>
</comment>
<dbReference type="InterPro" id="IPR039426">
    <property type="entry name" value="TonB-dep_rcpt-like"/>
</dbReference>
<gene>
    <name evidence="20" type="ORF">SAMN05216421_2735</name>
</gene>
<keyword evidence="21" id="KW-1185">Reference proteome</keyword>
<organism evidence="20 21">
    <name type="scientific">Halopseudomonas xinjiangensis</name>
    <dbReference type="NCBI Taxonomy" id="487184"/>
    <lineage>
        <taxon>Bacteria</taxon>
        <taxon>Pseudomonadati</taxon>
        <taxon>Pseudomonadota</taxon>
        <taxon>Gammaproteobacteria</taxon>
        <taxon>Pseudomonadales</taxon>
        <taxon>Pseudomonadaceae</taxon>
        <taxon>Halopseudomonas</taxon>
    </lineage>
</organism>
<evidence type="ECO:0000256" key="15">
    <source>
        <dbReference type="PROSITE-ProRule" id="PRU01360"/>
    </source>
</evidence>
<dbReference type="FunFam" id="2.40.170.20:FF:000007">
    <property type="entry name" value="Ferric aerobactin receptor"/>
    <property type="match status" value="1"/>
</dbReference>
<keyword evidence="9" id="KW-0406">Ion transport</keyword>
<dbReference type="PANTHER" id="PTHR30069">
    <property type="entry name" value="TONB-DEPENDENT OUTER MEMBRANE RECEPTOR"/>
    <property type="match status" value="1"/>
</dbReference>
<evidence type="ECO:0000256" key="5">
    <source>
        <dbReference type="ARBA" id="ARBA00022496"/>
    </source>
</evidence>
<dbReference type="PANTHER" id="PTHR30069:SF42">
    <property type="entry name" value="FERRIC AEROBACTIN RECEPTOR"/>
    <property type="match status" value="1"/>
</dbReference>
<evidence type="ECO:0000256" key="14">
    <source>
        <dbReference type="ARBA" id="ARBA00072094"/>
    </source>
</evidence>
<evidence type="ECO:0000259" key="19">
    <source>
        <dbReference type="Pfam" id="PF07715"/>
    </source>
</evidence>
<comment type="subcellular location">
    <subcellularLocation>
        <location evidence="1 15">Cell outer membrane</location>
        <topology evidence="1 15">Multi-pass membrane protein</topology>
    </subcellularLocation>
</comment>
<feature type="chain" id="PRO_5009264996" description="Ferric aerobactin receptor" evidence="17">
    <location>
        <begin position="27"/>
        <end position="730"/>
    </location>
</feature>
<reference evidence="21" key="1">
    <citation type="submission" date="2016-10" db="EMBL/GenBank/DDBJ databases">
        <authorList>
            <person name="Varghese N."/>
            <person name="Submissions S."/>
        </authorList>
    </citation>
    <scope>NUCLEOTIDE SEQUENCE [LARGE SCALE GENOMIC DNA]</scope>
    <source>
        <strain evidence="21">NRRL B-51270</strain>
    </source>
</reference>
<evidence type="ECO:0000256" key="3">
    <source>
        <dbReference type="ARBA" id="ARBA00022448"/>
    </source>
</evidence>
<evidence type="ECO:0000313" key="20">
    <source>
        <dbReference type="EMBL" id="SDT02985.1"/>
    </source>
</evidence>
<keyword evidence="8" id="KW-0408">Iron</keyword>
<dbReference type="InterPro" id="IPR000531">
    <property type="entry name" value="Beta-barrel_TonB"/>
</dbReference>
<dbReference type="GO" id="GO:0015344">
    <property type="term" value="F:siderophore uptake transmembrane transporter activity"/>
    <property type="evidence" value="ECO:0007669"/>
    <property type="project" value="TreeGrafter"/>
</dbReference>
<evidence type="ECO:0000256" key="7">
    <source>
        <dbReference type="ARBA" id="ARBA00022729"/>
    </source>
</evidence>
<evidence type="ECO:0000256" key="1">
    <source>
        <dbReference type="ARBA" id="ARBA00004571"/>
    </source>
</evidence>
<keyword evidence="13 15" id="KW-0998">Cell outer membrane</keyword>
<evidence type="ECO:0000256" key="12">
    <source>
        <dbReference type="ARBA" id="ARBA00023170"/>
    </source>
</evidence>
<dbReference type="Gene3D" id="2.170.130.10">
    <property type="entry name" value="TonB-dependent receptor, plug domain"/>
    <property type="match status" value="1"/>
</dbReference>
<dbReference type="NCBIfam" id="TIGR01783">
    <property type="entry name" value="TonB-siderophor"/>
    <property type="match status" value="1"/>
</dbReference>
<evidence type="ECO:0000256" key="16">
    <source>
        <dbReference type="RuleBase" id="RU003357"/>
    </source>
</evidence>
<evidence type="ECO:0000256" key="6">
    <source>
        <dbReference type="ARBA" id="ARBA00022692"/>
    </source>
</evidence>
<dbReference type="InterPro" id="IPR037066">
    <property type="entry name" value="Plug_dom_sf"/>
</dbReference>
<dbReference type="PROSITE" id="PS52016">
    <property type="entry name" value="TONB_DEPENDENT_REC_3"/>
    <property type="match status" value="1"/>
</dbReference>
<feature type="domain" description="TonB-dependent receptor plug" evidence="19">
    <location>
        <begin position="44"/>
        <end position="147"/>
    </location>
</feature>
<dbReference type="CDD" id="cd01347">
    <property type="entry name" value="ligand_gated_channel"/>
    <property type="match status" value="1"/>
</dbReference>
<proteinExistence type="inferred from homology"/>
<dbReference type="Pfam" id="PF07715">
    <property type="entry name" value="Plug"/>
    <property type="match status" value="1"/>
</dbReference>
<dbReference type="SUPFAM" id="SSF56935">
    <property type="entry name" value="Porins"/>
    <property type="match status" value="1"/>
</dbReference>
<dbReference type="GO" id="GO:0038023">
    <property type="term" value="F:signaling receptor activity"/>
    <property type="evidence" value="ECO:0007669"/>
    <property type="project" value="InterPro"/>
</dbReference>
<keyword evidence="3 15" id="KW-0813">Transport</keyword>
<dbReference type="InterPro" id="IPR036942">
    <property type="entry name" value="Beta-barrel_TonB_sf"/>
</dbReference>
<keyword evidence="4 15" id="KW-1134">Transmembrane beta strand</keyword>
<dbReference type="GO" id="GO:0044718">
    <property type="term" value="P:siderophore transmembrane transport"/>
    <property type="evidence" value="ECO:0007669"/>
    <property type="project" value="TreeGrafter"/>
</dbReference>
<keyword evidence="6 15" id="KW-0812">Transmembrane</keyword>
<feature type="domain" description="TonB-dependent receptor-like beta-barrel" evidence="18">
    <location>
        <begin position="288"/>
        <end position="687"/>
    </location>
</feature>
<keyword evidence="12" id="KW-0675">Receptor</keyword>
<keyword evidence="10 16" id="KW-0798">TonB box</keyword>
<evidence type="ECO:0000256" key="4">
    <source>
        <dbReference type="ARBA" id="ARBA00022452"/>
    </source>
</evidence>
<evidence type="ECO:0000259" key="18">
    <source>
        <dbReference type="Pfam" id="PF00593"/>
    </source>
</evidence>
<keyword evidence="7 17" id="KW-0732">Signal</keyword>
<accession>A0A1H1X0V2</accession>
<dbReference type="FunFam" id="2.170.130.10:FF:000011">
    <property type="entry name" value="TonB-dependent siderophore receptor"/>
    <property type="match status" value="1"/>
</dbReference>
<dbReference type="STRING" id="487184.SAMN05216421_2735"/>
<evidence type="ECO:0000256" key="9">
    <source>
        <dbReference type="ARBA" id="ARBA00023065"/>
    </source>
</evidence>